<gene>
    <name evidence="7" type="ORF">GBAR_LOCUS1715</name>
</gene>
<dbReference type="PROSITE" id="PS50178">
    <property type="entry name" value="ZF_FYVE"/>
    <property type="match status" value="1"/>
</dbReference>
<dbReference type="GO" id="GO:0006886">
    <property type="term" value="P:intracellular protein transport"/>
    <property type="evidence" value="ECO:0007669"/>
    <property type="project" value="InterPro"/>
</dbReference>
<proteinExistence type="predicted"/>
<evidence type="ECO:0000256" key="4">
    <source>
        <dbReference type="PROSITE-ProRule" id="PRU00091"/>
    </source>
</evidence>
<keyword evidence="8" id="KW-1185">Reference proteome</keyword>
<evidence type="ECO:0000256" key="1">
    <source>
        <dbReference type="ARBA" id="ARBA00022723"/>
    </source>
</evidence>
<dbReference type="InterPro" id="IPR010911">
    <property type="entry name" value="Rab_BD"/>
</dbReference>
<keyword evidence="2 4" id="KW-0863">Zinc-finger</keyword>
<dbReference type="Gene3D" id="3.30.40.10">
    <property type="entry name" value="Zinc/RING finger domain, C3HC4 (zinc finger)"/>
    <property type="match status" value="1"/>
</dbReference>
<dbReference type="AlphaFoldDB" id="A0AA35QYL1"/>
<organism evidence="7 8">
    <name type="scientific">Geodia barretti</name>
    <name type="common">Barrett's horny sponge</name>
    <dbReference type="NCBI Taxonomy" id="519541"/>
    <lineage>
        <taxon>Eukaryota</taxon>
        <taxon>Metazoa</taxon>
        <taxon>Porifera</taxon>
        <taxon>Demospongiae</taxon>
        <taxon>Heteroscleromorpha</taxon>
        <taxon>Tetractinellida</taxon>
        <taxon>Astrophorina</taxon>
        <taxon>Geodiidae</taxon>
        <taxon>Geodia</taxon>
    </lineage>
</organism>
<protein>
    <submittedName>
        <fullName evidence="7">Rab effector Noc2</fullName>
    </submittedName>
</protein>
<evidence type="ECO:0000259" key="6">
    <source>
        <dbReference type="PROSITE" id="PS50916"/>
    </source>
</evidence>
<evidence type="ECO:0000259" key="5">
    <source>
        <dbReference type="PROSITE" id="PS50178"/>
    </source>
</evidence>
<comment type="caution">
    <text evidence="7">The sequence shown here is derived from an EMBL/GenBank/DDBJ whole genome shotgun (WGS) entry which is preliminary data.</text>
</comment>
<feature type="domain" description="FYVE-type" evidence="5">
    <location>
        <begin position="87"/>
        <end position="148"/>
    </location>
</feature>
<name>A0AA35QYL1_GEOBA</name>
<dbReference type="PROSITE" id="PS50916">
    <property type="entry name" value="RABBD"/>
    <property type="match status" value="1"/>
</dbReference>
<evidence type="ECO:0000256" key="2">
    <source>
        <dbReference type="ARBA" id="ARBA00022771"/>
    </source>
</evidence>
<evidence type="ECO:0000256" key="3">
    <source>
        <dbReference type="ARBA" id="ARBA00022833"/>
    </source>
</evidence>
<dbReference type="Proteomes" id="UP001174909">
    <property type="component" value="Unassembled WGS sequence"/>
</dbReference>
<dbReference type="InterPro" id="IPR011011">
    <property type="entry name" value="Znf_FYVE_PHD"/>
</dbReference>
<dbReference type="SUPFAM" id="SSF57903">
    <property type="entry name" value="FYVE/PHD zinc finger"/>
    <property type="match status" value="1"/>
</dbReference>
<dbReference type="InterPro" id="IPR041282">
    <property type="entry name" value="FYVE_2"/>
</dbReference>
<dbReference type="PANTHER" id="PTHR45729:SF6">
    <property type="entry name" value="RABPHILIN, ISOFORM A"/>
    <property type="match status" value="1"/>
</dbReference>
<dbReference type="InterPro" id="IPR043566">
    <property type="entry name" value="Rabphilin/DOC2/Noc2"/>
</dbReference>
<dbReference type="InterPro" id="IPR017455">
    <property type="entry name" value="Znf_FYVE-rel"/>
</dbReference>
<evidence type="ECO:0000313" key="8">
    <source>
        <dbReference type="Proteomes" id="UP001174909"/>
    </source>
</evidence>
<dbReference type="GO" id="GO:0006887">
    <property type="term" value="P:exocytosis"/>
    <property type="evidence" value="ECO:0007669"/>
    <property type="project" value="TreeGrafter"/>
</dbReference>
<keyword evidence="1" id="KW-0479">Metal-binding</keyword>
<dbReference type="GO" id="GO:0008270">
    <property type="term" value="F:zinc ion binding"/>
    <property type="evidence" value="ECO:0007669"/>
    <property type="project" value="UniProtKB-KW"/>
</dbReference>
<dbReference type="GO" id="GO:0031267">
    <property type="term" value="F:small GTPase binding"/>
    <property type="evidence" value="ECO:0007669"/>
    <property type="project" value="InterPro"/>
</dbReference>
<feature type="domain" description="RabBD" evidence="6">
    <location>
        <begin position="39"/>
        <end position="160"/>
    </location>
</feature>
<dbReference type="InterPro" id="IPR013083">
    <property type="entry name" value="Znf_RING/FYVE/PHD"/>
</dbReference>
<dbReference type="PANTHER" id="PTHR45729">
    <property type="entry name" value="RABPHILIN, ISOFORM A"/>
    <property type="match status" value="1"/>
</dbReference>
<reference evidence="7" key="1">
    <citation type="submission" date="2023-03" db="EMBL/GenBank/DDBJ databases">
        <authorList>
            <person name="Steffen K."/>
            <person name="Cardenas P."/>
        </authorList>
    </citation>
    <scope>NUCLEOTIDE SEQUENCE</scope>
</reference>
<sequence>MSAILNKMSEFFCPPDRELALRGQIKTGWSTVAARKKSRPSQMRLPPQEIQHIQAVVAQAEALQMAEEIRIGVQMLKLQRLRKSCRGNGTSTCILCGYDLVHHRSRSISSIHVCFECAQAVCSRCKAEYKCHTGETVVLCRLCSDERDLWKKSGAWLNNKLPVIHVSEEELEKAQQQRQMTMKVMPLRTDLIVPASHLDEDDDELEDDLSTVSGSTANYGGFSSFFANSAPSSRSPSPPDMSFMATEPNAAAAAWKGDRQGSAELHPQSHMTLPYAKKPHGHEEIWFLRPGRHPQSTALLHHAVQGT</sequence>
<dbReference type="Pfam" id="PF02318">
    <property type="entry name" value="FYVE_2"/>
    <property type="match status" value="1"/>
</dbReference>
<accession>A0AA35QYL1</accession>
<keyword evidence="3" id="KW-0862">Zinc</keyword>
<dbReference type="EMBL" id="CASHTH010000248">
    <property type="protein sequence ID" value="CAI7995558.1"/>
    <property type="molecule type" value="Genomic_DNA"/>
</dbReference>
<evidence type="ECO:0000313" key="7">
    <source>
        <dbReference type="EMBL" id="CAI7995558.1"/>
    </source>
</evidence>